<name>D2XAL7_GBMV</name>
<dbReference type="RefSeq" id="YP_003406956.1">
    <property type="nucleotide sequence ID" value="NC_013756.1"/>
</dbReference>
<reference evidence="1 2" key="1">
    <citation type="journal article" date="2009" name="Proc. Natl. Acad. Sci. U.S.A.">
        <title>Giant Marseillevirus highlights the role of amoebae as a melting pot in emergence of chimeric microorganisms.</title>
        <authorList>
            <person name="Boyer M."/>
            <person name="Yutin N."/>
            <person name="Pagnier I."/>
            <person name="Barrassi L."/>
            <person name="Fournous G."/>
            <person name="Espinosa L."/>
            <person name="Robert C."/>
            <person name="Azza S."/>
            <person name="Sun S."/>
            <person name="Rossmann M.G."/>
            <person name="Suzan-Monti M."/>
            <person name="La Scola B."/>
            <person name="Koonin E.V."/>
            <person name="Raoult D."/>
        </authorList>
    </citation>
    <scope>NUCLEOTIDE SEQUENCE [LARGE SCALE GENOMIC DNA]</scope>
    <source>
        <strain evidence="1 2">T19</strain>
    </source>
</reference>
<organism evidence="1 2">
    <name type="scientific">Marseillevirus marseillevirus</name>
    <name type="common">GBM</name>
    <dbReference type="NCBI Taxonomy" id="694581"/>
    <lineage>
        <taxon>Viruses</taxon>
        <taxon>Varidnaviria</taxon>
        <taxon>Bamfordvirae</taxon>
        <taxon>Nucleocytoviricota</taxon>
        <taxon>Megaviricetes</taxon>
        <taxon>Pimascovirales</taxon>
        <taxon>Pimascovirales incertae sedis</taxon>
        <taxon>Marseilleviridae</taxon>
        <taxon>Marseillevirus</taxon>
        <taxon>Marseillevirus massiliense</taxon>
    </lineage>
</organism>
<protein>
    <submittedName>
        <fullName evidence="1">Uncharacterized protein</fullName>
    </submittedName>
</protein>
<sequence length="134" mass="15353">MEEAEALPSLLLAMKDISLKNISKGKKILERTKKEADQLCGPFKDPQKAKEHLLQNIKELTEDSEKVVKSHNEFLVFLTSGDKPQSPQNFLMEAWKGDLYEKRGFSALKKLCKNLVETQSFLEQPYDELISQIL</sequence>
<dbReference type="Proteomes" id="UP000029780">
    <property type="component" value="Segment"/>
</dbReference>
<organismHost>
    <name type="scientific">Acanthamoeba</name>
    <dbReference type="NCBI Taxonomy" id="5754"/>
</organismHost>
<dbReference type="EMBL" id="GU071086">
    <property type="protein sequence ID" value="ADB03994.1"/>
    <property type="molecule type" value="Genomic_DNA"/>
</dbReference>
<dbReference type="KEGG" id="vg:8746452"/>
<evidence type="ECO:0000313" key="2">
    <source>
        <dbReference type="Proteomes" id="UP000029780"/>
    </source>
</evidence>
<gene>
    <name evidence="1" type="ORF">MAR_ORF215</name>
</gene>
<dbReference type="OrthoDB" id="18825at10239"/>
<dbReference type="GeneID" id="8746452"/>
<keyword evidence="2" id="KW-1185">Reference proteome</keyword>
<evidence type="ECO:0000313" key="1">
    <source>
        <dbReference type="EMBL" id="ADB03994.1"/>
    </source>
</evidence>
<accession>D2XAL7</accession>
<proteinExistence type="predicted"/>